<sequence>MSIDDDPETAATLRSIAEEIRQTDGTNTEQIAAMLYRVSDLYDPEESTTTQDIYLNMRNILNVKERGGIRRSSDSE</sequence>
<reference evidence="1" key="1">
    <citation type="submission" date="2022-04" db="EMBL/GenBank/DDBJ databases">
        <title>Halocatena sp. nov., isolated from a salt lake.</title>
        <authorList>
            <person name="Cui H.-L."/>
        </authorList>
    </citation>
    <scope>NUCLEOTIDE SEQUENCE</scope>
    <source>
        <strain evidence="1">AD-1</strain>
    </source>
</reference>
<protein>
    <submittedName>
        <fullName evidence="1">Uncharacterized protein</fullName>
    </submittedName>
</protein>
<dbReference type="InterPro" id="IPR058282">
    <property type="entry name" value="DUF7976"/>
</dbReference>
<accession>A0A8U0A474</accession>
<dbReference type="RefSeq" id="WP_247993925.1">
    <property type="nucleotide sequence ID" value="NZ_CP096019.1"/>
</dbReference>
<dbReference type="GeneID" id="71926807"/>
<evidence type="ECO:0000313" key="1">
    <source>
        <dbReference type="EMBL" id="UPM43258.1"/>
    </source>
</evidence>
<dbReference type="KEGG" id="haad:MW046_02130"/>
<proteinExistence type="predicted"/>
<evidence type="ECO:0000313" key="2">
    <source>
        <dbReference type="Proteomes" id="UP000831768"/>
    </source>
</evidence>
<gene>
    <name evidence="1" type="ORF">MW046_02130</name>
</gene>
<dbReference type="EMBL" id="CP096019">
    <property type="protein sequence ID" value="UPM43258.1"/>
    <property type="molecule type" value="Genomic_DNA"/>
</dbReference>
<dbReference type="Proteomes" id="UP000831768">
    <property type="component" value="Chromosome"/>
</dbReference>
<name>A0A8U0A474_9EURY</name>
<organism evidence="1 2">
    <name type="scientific">Halocatena salina</name>
    <dbReference type="NCBI Taxonomy" id="2934340"/>
    <lineage>
        <taxon>Archaea</taxon>
        <taxon>Methanobacteriati</taxon>
        <taxon>Methanobacteriota</taxon>
        <taxon>Stenosarchaea group</taxon>
        <taxon>Halobacteria</taxon>
        <taxon>Halobacteriales</taxon>
        <taxon>Natronomonadaceae</taxon>
        <taxon>Halocatena</taxon>
    </lineage>
</organism>
<keyword evidence="2" id="KW-1185">Reference proteome</keyword>
<dbReference type="Pfam" id="PF25931">
    <property type="entry name" value="DUF7976"/>
    <property type="match status" value="1"/>
</dbReference>
<dbReference type="AlphaFoldDB" id="A0A8U0A474"/>